<keyword evidence="2" id="KW-1133">Transmembrane helix</keyword>
<dbReference type="Proteomes" id="UP001196843">
    <property type="component" value="Unassembled WGS sequence"/>
</dbReference>
<feature type="coiled-coil region" evidence="1">
    <location>
        <begin position="396"/>
        <end position="423"/>
    </location>
</feature>
<name>A0ABS7HKQ4_9MICO</name>
<evidence type="ECO:0000313" key="5">
    <source>
        <dbReference type="Proteomes" id="UP001196843"/>
    </source>
</evidence>
<sequence>MKRTIDTQPEVRNIALAGTYGTGKSSILRQVATVYDGRVVELSLLTLGVQPEIVMPGGDTNPAATSTTNRIQKEIVKQLLYQQRPAKAPASRFRRIGRFRWGHELWIAGVAGAIAVALGMVIGLDVVVSPSLAVTVSERPHVFAVIGLFLVVALIAGGVTVLARALARGRLGIERVTAGPATITLPPRSVSYFDEYLDEIIYFFETNRKRDIVIIEDLDRFNDPNIFEALRSLNGLLNAAQQLGGRRIRFIYAVRDSVFEKLGQDLTIARTDEARAELARANRTKFFELVIPVVPFITHKNARDLMSDLLDKRGHKISKDLVDLAARHLADMRLVHNALNEYEVFKHRLLDVETPVPELDPDRLFAMILFKNAHMGDFEKIRHAESSLDRLWETWRELVRTNIASLRAENRDLRRRIARRTAAAEHAKDIGQRLRERIDALAGAPGTGLATSEIRHKGAKVPDAKLQSAGFWETFLDEDLPLTVEAHPPGRGYGTQSMQLGREVIEVLIDRSLNAADFVEDSAAEAERTIERNEAEIEFLQRHTWKQLAADSRFTYSQHLLQKRVSFRAWAQEILPSRLAVDLVVNGYITSYFALHVSSFYGKLIRPDAMTYVMRFIDHGVAEPDYPLDGDDVDAILWDQGSAVLVERSMFNIGILDHLLSSRPDEAATVASSIANSDSVGLEFIDRYLESGGQKQALVARLAPLMKDIYVHLVSTPTLSLPERVVLMDTAISNRRNEVRYHRSPELRTFIEANYRELPGLAPDAAPEDAANVVRFVSYIDAVVPSLAGLTQEAVAEFKTTRSYALTRENLELIATPSDISLDQLAAASSVAFDYAVTLASDYARALLESGDTRYSVTSPAMLIKFLVAVGDADSAAVETVLAHAEPNCRLSDLSEVPSDTWPAVARSERAPMTFANVAAYIEEYGEVDDDLGHSLSSAAAITEWADADPAERAQMALAILNSTARELDASQRVKLAQSLEPGVLEAAQIAPRPGELVGNLIAAELIHDDENAFSSRLMVDWQTQSHAMAHSENFVALISPDTLDVRFIAPLLRDDSHPTLHLPVARAFQQYPTIPRDAYEAYADRALAGGFLPSASGINAARAGGISAEKTIALLARFMERISSDELRGILRTLGRPWSKVADPGFGVTPITDSADARTILNALQLAGVVSKFPLQDGKLRVSLRQK</sequence>
<protein>
    <recommendedName>
        <fullName evidence="3">YobI-like P-loop NTPase domain-containing protein</fullName>
    </recommendedName>
</protein>
<dbReference type="RefSeq" id="WP_220300049.1">
    <property type="nucleotide sequence ID" value="NZ_JAEUAW010000004.1"/>
</dbReference>
<gene>
    <name evidence="4" type="ORF">JNB62_06465</name>
</gene>
<dbReference type="EMBL" id="JAEUAW010000004">
    <property type="protein sequence ID" value="MBW9093320.1"/>
    <property type="molecule type" value="Genomic_DNA"/>
</dbReference>
<evidence type="ECO:0000313" key="4">
    <source>
        <dbReference type="EMBL" id="MBW9093320.1"/>
    </source>
</evidence>
<dbReference type="SUPFAM" id="SSF52540">
    <property type="entry name" value="P-loop containing nucleoside triphosphate hydrolases"/>
    <property type="match status" value="1"/>
</dbReference>
<feature type="transmembrane region" description="Helical" evidence="2">
    <location>
        <begin position="142"/>
        <end position="167"/>
    </location>
</feature>
<comment type="caution">
    <text evidence="4">The sequence shown here is derived from an EMBL/GenBank/DDBJ whole genome shotgun (WGS) entry which is preliminary data.</text>
</comment>
<keyword evidence="5" id="KW-1185">Reference proteome</keyword>
<feature type="transmembrane region" description="Helical" evidence="2">
    <location>
        <begin position="101"/>
        <end position="122"/>
    </location>
</feature>
<evidence type="ECO:0000256" key="1">
    <source>
        <dbReference type="SAM" id="Coils"/>
    </source>
</evidence>
<feature type="coiled-coil region" evidence="1">
    <location>
        <begin position="516"/>
        <end position="543"/>
    </location>
</feature>
<organism evidence="4 5">
    <name type="scientific">Microbacterium jejuense</name>
    <dbReference type="NCBI Taxonomy" id="1263637"/>
    <lineage>
        <taxon>Bacteria</taxon>
        <taxon>Bacillati</taxon>
        <taxon>Actinomycetota</taxon>
        <taxon>Actinomycetes</taxon>
        <taxon>Micrococcales</taxon>
        <taxon>Microbacteriaceae</taxon>
        <taxon>Microbacterium</taxon>
    </lineage>
</organism>
<proteinExistence type="predicted"/>
<reference evidence="4 5" key="1">
    <citation type="journal article" date="2021" name="MBio">
        <title>Poor Competitiveness of Bradyrhizobium in Pigeon Pea Root Colonization in Indian Soils.</title>
        <authorList>
            <person name="Chalasani D."/>
            <person name="Basu A."/>
            <person name="Pullabhotla S.V.S.R.N."/>
            <person name="Jorrin B."/>
            <person name="Neal A.L."/>
            <person name="Poole P.S."/>
            <person name="Podile A.R."/>
            <person name="Tkacz A."/>
        </authorList>
    </citation>
    <scope>NUCLEOTIDE SEQUENCE [LARGE SCALE GENOMIC DNA]</scope>
    <source>
        <strain evidence="4 5">HU14</strain>
    </source>
</reference>
<dbReference type="Pfam" id="PF20693">
    <property type="entry name" value="YobI-ATPase"/>
    <property type="match status" value="1"/>
</dbReference>
<keyword evidence="1" id="KW-0175">Coiled coil</keyword>
<feature type="domain" description="YobI-like P-loop NTPase" evidence="3">
    <location>
        <begin position="8"/>
        <end position="388"/>
    </location>
</feature>
<keyword evidence="2" id="KW-0812">Transmembrane</keyword>
<keyword evidence="2" id="KW-0472">Membrane</keyword>
<dbReference type="InterPro" id="IPR027417">
    <property type="entry name" value="P-loop_NTPase"/>
</dbReference>
<evidence type="ECO:0000256" key="2">
    <source>
        <dbReference type="SAM" id="Phobius"/>
    </source>
</evidence>
<evidence type="ECO:0000259" key="3">
    <source>
        <dbReference type="Pfam" id="PF20693"/>
    </source>
</evidence>
<accession>A0ABS7HKQ4</accession>
<dbReference type="InterPro" id="IPR048428">
    <property type="entry name" value="YobI-NTPase"/>
</dbReference>